<keyword evidence="3" id="KW-1185">Reference proteome</keyword>
<evidence type="ECO:0000313" key="2">
    <source>
        <dbReference type="EMBL" id="CAD6196101.1"/>
    </source>
</evidence>
<organism evidence="2 3">
    <name type="scientific">Caenorhabditis auriculariae</name>
    <dbReference type="NCBI Taxonomy" id="2777116"/>
    <lineage>
        <taxon>Eukaryota</taxon>
        <taxon>Metazoa</taxon>
        <taxon>Ecdysozoa</taxon>
        <taxon>Nematoda</taxon>
        <taxon>Chromadorea</taxon>
        <taxon>Rhabditida</taxon>
        <taxon>Rhabditina</taxon>
        <taxon>Rhabditomorpha</taxon>
        <taxon>Rhabditoidea</taxon>
        <taxon>Rhabditidae</taxon>
        <taxon>Peloderinae</taxon>
        <taxon>Caenorhabditis</taxon>
    </lineage>
</organism>
<proteinExistence type="predicted"/>
<sequence length="73" mass="8006">MKSGQDPREGGLWKRALTRSNPENGEWFPFLDLCELLKYHLRRRGLDSAHSGGGRPIEATMGGAASPSQLALI</sequence>
<dbReference type="Proteomes" id="UP000835052">
    <property type="component" value="Unassembled WGS sequence"/>
</dbReference>
<gene>
    <name evidence="2" type="ORF">CAUJ_LOCUS12016</name>
</gene>
<protein>
    <submittedName>
        <fullName evidence="2">Uncharacterized protein</fullName>
    </submittedName>
</protein>
<accession>A0A8S1HM02</accession>
<reference evidence="2" key="1">
    <citation type="submission" date="2020-10" db="EMBL/GenBank/DDBJ databases">
        <authorList>
            <person name="Kikuchi T."/>
        </authorList>
    </citation>
    <scope>NUCLEOTIDE SEQUENCE</scope>
    <source>
        <strain evidence="2">NKZ352</strain>
    </source>
</reference>
<evidence type="ECO:0000313" key="3">
    <source>
        <dbReference type="Proteomes" id="UP000835052"/>
    </source>
</evidence>
<feature type="region of interest" description="Disordered" evidence="1">
    <location>
        <begin position="46"/>
        <end position="73"/>
    </location>
</feature>
<evidence type="ECO:0000256" key="1">
    <source>
        <dbReference type="SAM" id="MobiDB-lite"/>
    </source>
</evidence>
<dbReference type="EMBL" id="CAJGYM010000066">
    <property type="protein sequence ID" value="CAD6196101.1"/>
    <property type="molecule type" value="Genomic_DNA"/>
</dbReference>
<dbReference type="AlphaFoldDB" id="A0A8S1HM02"/>
<name>A0A8S1HM02_9PELO</name>
<comment type="caution">
    <text evidence="2">The sequence shown here is derived from an EMBL/GenBank/DDBJ whole genome shotgun (WGS) entry which is preliminary data.</text>
</comment>